<name>A0ABN2GV27_9ACTN</name>
<dbReference type="RefSeq" id="WP_344310445.1">
    <property type="nucleotide sequence ID" value="NZ_BAAANY010000009.1"/>
</dbReference>
<dbReference type="Pfam" id="PF00196">
    <property type="entry name" value="GerE"/>
    <property type="match status" value="1"/>
</dbReference>
<comment type="caution">
    <text evidence="2">The sequence shown here is derived from an EMBL/GenBank/DDBJ whole genome shotgun (WGS) entry which is preliminary data.</text>
</comment>
<dbReference type="Proteomes" id="UP001500618">
    <property type="component" value="Unassembled WGS sequence"/>
</dbReference>
<gene>
    <name evidence="2" type="ORF">GCM10009765_27820</name>
</gene>
<dbReference type="EMBL" id="BAAANY010000009">
    <property type="protein sequence ID" value="GAA1676950.1"/>
    <property type="molecule type" value="Genomic_DNA"/>
</dbReference>
<evidence type="ECO:0000259" key="1">
    <source>
        <dbReference type="PROSITE" id="PS50043"/>
    </source>
</evidence>
<organism evidence="2 3">
    <name type="scientific">Fodinicola feengrottensis</name>
    <dbReference type="NCBI Taxonomy" id="435914"/>
    <lineage>
        <taxon>Bacteria</taxon>
        <taxon>Bacillati</taxon>
        <taxon>Actinomycetota</taxon>
        <taxon>Actinomycetes</taxon>
        <taxon>Mycobacteriales</taxon>
        <taxon>Fodinicola</taxon>
    </lineage>
</organism>
<reference evidence="2 3" key="1">
    <citation type="journal article" date="2019" name="Int. J. Syst. Evol. Microbiol.">
        <title>The Global Catalogue of Microorganisms (GCM) 10K type strain sequencing project: providing services to taxonomists for standard genome sequencing and annotation.</title>
        <authorList>
            <consortium name="The Broad Institute Genomics Platform"/>
            <consortium name="The Broad Institute Genome Sequencing Center for Infectious Disease"/>
            <person name="Wu L."/>
            <person name="Ma J."/>
        </authorList>
    </citation>
    <scope>NUCLEOTIDE SEQUENCE [LARGE SCALE GENOMIC DNA]</scope>
    <source>
        <strain evidence="2 3">JCM 14718</strain>
    </source>
</reference>
<keyword evidence="3" id="KW-1185">Reference proteome</keyword>
<evidence type="ECO:0000313" key="3">
    <source>
        <dbReference type="Proteomes" id="UP001500618"/>
    </source>
</evidence>
<dbReference type="InterPro" id="IPR016032">
    <property type="entry name" value="Sig_transdc_resp-reg_C-effctor"/>
</dbReference>
<dbReference type="SMART" id="SM00421">
    <property type="entry name" value="HTH_LUXR"/>
    <property type="match status" value="1"/>
</dbReference>
<accession>A0ABN2GV27</accession>
<dbReference type="PROSITE" id="PS50043">
    <property type="entry name" value="HTH_LUXR_2"/>
    <property type="match status" value="1"/>
</dbReference>
<feature type="domain" description="HTH luxR-type" evidence="1">
    <location>
        <begin position="258"/>
        <end position="321"/>
    </location>
</feature>
<dbReference type="InterPro" id="IPR002831">
    <property type="entry name" value="Tscrpt_reg_TrmB_N"/>
</dbReference>
<dbReference type="InterPro" id="IPR036388">
    <property type="entry name" value="WH-like_DNA-bd_sf"/>
</dbReference>
<dbReference type="InterPro" id="IPR051797">
    <property type="entry name" value="TrmB-like"/>
</dbReference>
<dbReference type="PANTHER" id="PTHR34293:SF1">
    <property type="entry name" value="HTH-TYPE TRANSCRIPTIONAL REGULATOR TRMBL2"/>
    <property type="match status" value="1"/>
</dbReference>
<dbReference type="Pfam" id="PF01978">
    <property type="entry name" value="TrmB"/>
    <property type="match status" value="1"/>
</dbReference>
<dbReference type="PANTHER" id="PTHR34293">
    <property type="entry name" value="HTH-TYPE TRANSCRIPTIONAL REGULATOR TRMBL2"/>
    <property type="match status" value="1"/>
</dbReference>
<dbReference type="CDD" id="cd06170">
    <property type="entry name" value="LuxR_C_like"/>
    <property type="match status" value="1"/>
</dbReference>
<proteinExistence type="predicted"/>
<protein>
    <submittedName>
        <fullName evidence="2">LuxR family transcriptional regulator</fullName>
    </submittedName>
</protein>
<dbReference type="InterPro" id="IPR000792">
    <property type="entry name" value="Tscrpt_reg_LuxR_C"/>
</dbReference>
<evidence type="ECO:0000313" key="2">
    <source>
        <dbReference type="EMBL" id="GAA1676950.1"/>
    </source>
</evidence>
<dbReference type="Gene3D" id="1.10.10.10">
    <property type="entry name" value="Winged helix-like DNA-binding domain superfamily/Winged helix DNA-binding domain"/>
    <property type="match status" value="2"/>
</dbReference>
<sequence length="323" mass="35133">MLEAIGLTEAEQATYLALLEQSPATVAQIRECVPGPAVPTALVALEAKGLVSRLSGRPVRYQPAPPDVALEVLVRSAERELQQVRLTAKNLMERYHSRRVATRPEEIVEVVTSSEAVFQRCEQVQRAAVEQVRIFDRPPYIAGGLTNDVEKEALARGIRYRTVYDTAGLDLPGRLAVAQEFAAQGEEVRVAGGVPVKMFIADDSLGLISLERPATSDSALVIHSSSLLDTLIALFEAIWGTAVPVRFDEPSAGQPAQATGQPRTVSDRQLLSLLAAGLTDEAIGRHLGWHPRTVQRHLRDIMADLGAQTRFQAGLQAGRRGWL</sequence>
<dbReference type="SUPFAM" id="SSF46894">
    <property type="entry name" value="C-terminal effector domain of the bipartite response regulators"/>
    <property type="match status" value="1"/>
</dbReference>